<dbReference type="SUPFAM" id="SSF55961">
    <property type="entry name" value="Bet v1-like"/>
    <property type="match status" value="1"/>
</dbReference>
<gene>
    <name evidence="3" type="ORF">AS026_07840</name>
</gene>
<dbReference type="CDD" id="cd08900">
    <property type="entry name" value="SRPBCC_CalC_Aha1-like_7"/>
    <property type="match status" value="1"/>
</dbReference>
<feature type="domain" description="Activator of Hsp90 ATPase homologue 1/2-like C-terminal" evidence="2">
    <location>
        <begin position="18"/>
        <end position="151"/>
    </location>
</feature>
<comment type="similarity">
    <text evidence="1">Belongs to the AHA1 family.</text>
</comment>
<protein>
    <submittedName>
        <fullName evidence="3">ATPase</fullName>
    </submittedName>
</protein>
<evidence type="ECO:0000313" key="3">
    <source>
        <dbReference type="EMBL" id="KWV50802.1"/>
    </source>
</evidence>
<sequence>MTRHSAMHETFAIERKMRAPVSRVFAAWADAEAKRKWFACHDEWVPIEYSLEFRIGGQERNRVADSDGVLHAYEARYLDIVPQARIIYAYDMKLGQTRISASLATITFEATPSGTTMLFTEQVVFLDDYTDGGSRRQGTEILVDRIQAFVERDGSTAH</sequence>
<dbReference type="EMBL" id="LNCD01000083">
    <property type="protein sequence ID" value="KWV50802.1"/>
    <property type="molecule type" value="Genomic_DNA"/>
</dbReference>
<dbReference type="InterPro" id="IPR013538">
    <property type="entry name" value="ASHA1/2-like_C"/>
</dbReference>
<comment type="caution">
    <text evidence="3">The sequence shown here is derived from an EMBL/GenBank/DDBJ whole genome shotgun (WGS) entry which is preliminary data.</text>
</comment>
<evidence type="ECO:0000256" key="1">
    <source>
        <dbReference type="ARBA" id="ARBA00006817"/>
    </source>
</evidence>
<accession>A0A109JKM0</accession>
<dbReference type="AlphaFoldDB" id="A0A109JKM0"/>
<dbReference type="RefSeq" id="WP_062371062.1">
    <property type="nucleotide sequence ID" value="NZ_LNCD01000083.1"/>
</dbReference>
<proteinExistence type="inferred from homology"/>
<dbReference type="Pfam" id="PF08327">
    <property type="entry name" value="AHSA1"/>
    <property type="match status" value="1"/>
</dbReference>
<dbReference type="Gene3D" id="3.30.530.20">
    <property type="match status" value="1"/>
</dbReference>
<dbReference type="OrthoDB" id="9803476at2"/>
<name>A0A109JKM0_9HYPH</name>
<dbReference type="Proteomes" id="UP000068164">
    <property type="component" value="Unassembled WGS sequence"/>
</dbReference>
<keyword evidence="4" id="KW-1185">Reference proteome</keyword>
<reference evidence="3 4" key="1">
    <citation type="submission" date="2015-11" db="EMBL/GenBank/DDBJ databases">
        <title>Draft Genome Sequence of the Strain BR 10423 (Rhizobium sp.) isolated from nodules of Mimosa pudica.</title>
        <authorList>
            <person name="Barauna A.C."/>
            <person name="Zilli J.E."/>
            <person name="Simoes-Araujo J.L."/>
            <person name="Reis V.M."/>
            <person name="James E.K."/>
            <person name="Reis F.B.Jr."/>
            <person name="Rouws L.F."/>
            <person name="Passos S.R."/>
            <person name="Gois S.R."/>
        </authorList>
    </citation>
    <scope>NUCLEOTIDE SEQUENCE [LARGE SCALE GENOMIC DNA]</scope>
    <source>
        <strain evidence="3 4">BR10423</strain>
    </source>
</reference>
<evidence type="ECO:0000259" key="2">
    <source>
        <dbReference type="Pfam" id="PF08327"/>
    </source>
</evidence>
<organism evidence="3 4">
    <name type="scientific">Rhizobium altiplani</name>
    <dbReference type="NCBI Taxonomy" id="1864509"/>
    <lineage>
        <taxon>Bacteria</taxon>
        <taxon>Pseudomonadati</taxon>
        <taxon>Pseudomonadota</taxon>
        <taxon>Alphaproteobacteria</taxon>
        <taxon>Hyphomicrobiales</taxon>
        <taxon>Rhizobiaceae</taxon>
        <taxon>Rhizobium/Agrobacterium group</taxon>
        <taxon>Rhizobium</taxon>
    </lineage>
</organism>
<evidence type="ECO:0000313" key="4">
    <source>
        <dbReference type="Proteomes" id="UP000068164"/>
    </source>
</evidence>
<dbReference type="InterPro" id="IPR023393">
    <property type="entry name" value="START-like_dom_sf"/>
</dbReference>